<dbReference type="EMBL" id="JYDQ01000248">
    <property type="protein sequence ID" value="KRY09995.1"/>
    <property type="molecule type" value="Genomic_DNA"/>
</dbReference>
<comment type="caution">
    <text evidence="2">The sequence shown here is derived from an EMBL/GenBank/DDBJ whole genome shotgun (WGS) entry which is preliminary data.</text>
</comment>
<feature type="non-terminal residue" evidence="2">
    <location>
        <position position="1"/>
    </location>
</feature>
<keyword evidence="1" id="KW-0472">Membrane</keyword>
<accession>A0A0V0ZCA9</accession>
<keyword evidence="3" id="KW-1185">Reference proteome</keyword>
<sequence>LTEKTHNLKPHFRSLSHVMRLAPKTSLALPYLIFKNNECQNSFRPSECKCCLLSACIIWGERRDVPSVELFYQTFTKAFFVIKITGSVVFAVSTVLSPVVLMPIVEKSFLYTCSSIFKLVPIKILCNGPLSRARSSASSTRLLARPSLFGDGPVLTGAFPFLFVSRFPDGIATIKQQTMSIYFIKQSEARTDDDVTTNTLFWQLANRSCKQPLPYSASDLHVQFFIR</sequence>
<keyword evidence="1" id="KW-1133">Transmembrane helix</keyword>
<dbReference type="Proteomes" id="UP000054783">
    <property type="component" value="Unassembled WGS sequence"/>
</dbReference>
<dbReference type="AlphaFoldDB" id="A0A0V0ZCA9"/>
<evidence type="ECO:0000313" key="3">
    <source>
        <dbReference type="Proteomes" id="UP000054783"/>
    </source>
</evidence>
<evidence type="ECO:0000256" key="1">
    <source>
        <dbReference type="SAM" id="Phobius"/>
    </source>
</evidence>
<feature type="transmembrane region" description="Helical" evidence="1">
    <location>
        <begin position="80"/>
        <end position="102"/>
    </location>
</feature>
<gene>
    <name evidence="2" type="ORF">T12_1457</name>
</gene>
<keyword evidence="1" id="KW-0812">Transmembrane</keyword>
<organism evidence="2 3">
    <name type="scientific">Trichinella patagoniensis</name>
    <dbReference type="NCBI Taxonomy" id="990121"/>
    <lineage>
        <taxon>Eukaryota</taxon>
        <taxon>Metazoa</taxon>
        <taxon>Ecdysozoa</taxon>
        <taxon>Nematoda</taxon>
        <taxon>Enoplea</taxon>
        <taxon>Dorylaimia</taxon>
        <taxon>Trichinellida</taxon>
        <taxon>Trichinellidae</taxon>
        <taxon>Trichinella</taxon>
    </lineage>
</organism>
<protein>
    <submittedName>
        <fullName evidence="2">Uncharacterized protein</fullName>
    </submittedName>
</protein>
<reference evidence="2 3" key="1">
    <citation type="submission" date="2015-01" db="EMBL/GenBank/DDBJ databases">
        <title>Evolution of Trichinella species and genotypes.</title>
        <authorList>
            <person name="Korhonen P.K."/>
            <person name="Edoardo P."/>
            <person name="Giuseppe L.R."/>
            <person name="Gasser R.B."/>
        </authorList>
    </citation>
    <scope>NUCLEOTIDE SEQUENCE [LARGE SCALE GENOMIC DNA]</scope>
    <source>
        <strain evidence="2">ISS2496</strain>
    </source>
</reference>
<name>A0A0V0ZCA9_9BILA</name>
<dbReference type="EMBL" id="JYDQ01000248">
    <property type="protein sequence ID" value="KRY09994.1"/>
    <property type="molecule type" value="Genomic_DNA"/>
</dbReference>
<proteinExistence type="predicted"/>
<evidence type="ECO:0000313" key="2">
    <source>
        <dbReference type="EMBL" id="KRY09995.1"/>
    </source>
</evidence>